<dbReference type="RefSeq" id="XP_030757729.1">
    <property type="nucleotide sequence ID" value="XM_030901869.1"/>
</dbReference>
<reference evidence="10 11" key="1">
    <citation type="submission" date="2025-04" db="UniProtKB">
        <authorList>
            <consortium name="RefSeq"/>
        </authorList>
    </citation>
    <scope>IDENTIFICATION</scope>
    <source>
        <tissue evidence="10 11">Gonads</tissue>
    </source>
</reference>
<organism evidence="9 10">
    <name type="scientific">Sitophilus oryzae</name>
    <name type="common">Rice weevil</name>
    <name type="synonym">Curculio oryzae</name>
    <dbReference type="NCBI Taxonomy" id="7048"/>
    <lineage>
        <taxon>Eukaryota</taxon>
        <taxon>Metazoa</taxon>
        <taxon>Ecdysozoa</taxon>
        <taxon>Arthropoda</taxon>
        <taxon>Hexapoda</taxon>
        <taxon>Insecta</taxon>
        <taxon>Pterygota</taxon>
        <taxon>Neoptera</taxon>
        <taxon>Endopterygota</taxon>
        <taxon>Coleoptera</taxon>
        <taxon>Polyphaga</taxon>
        <taxon>Cucujiformia</taxon>
        <taxon>Curculionidae</taxon>
        <taxon>Dryophthorinae</taxon>
        <taxon>Sitophilus</taxon>
    </lineage>
</organism>
<dbReference type="InterPro" id="IPR027806">
    <property type="entry name" value="HARBI1_dom"/>
</dbReference>
<accession>A0A6J2XCN6</accession>
<dbReference type="AlphaFoldDB" id="A0A6J2XCN6"/>
<protein>
    <submittedName>
        <fullName evidence="10 11">Nuclease HARBI1</fullName>
    </submittedName>
</protein>
<dbReference type="KEGG" id="soy:115889706"/>
<evidence type="ECO:0000256" key="1">
    <source>
        <dbReference type="ARBA" id="ARBA00001968"/>
    </source>
</evidence>
<keyword evidence="5" id="KW-0479">Metal-binding</keyword>
<feature type="domain" description="DDE Tnp4" evidence="8">
    <location>
        <begin position="157"/>
        <end position="312"/>
    </location>
</feature>
<dbReference type="InterPro" id="IPR045249">
    <property type="entry name" value="HARBI1-like"/>
</dbReference>
<sequence>MLPVQMFLINEVQNDERMYQNRIQKRTMRDASDPFALPDRRFIDLFRLNKNVVHYLFETLMPFMEAEERRSRVPRQTRILVALRFFATGDYQRGVGEEYLLSASQQVVSRCIDEVATCIATNLSRLWIKFPMDERRRNDIKRRFMEKAGFPGIIGCIDCTHIAILAPAHEEHIYVNRKGFHSKNVQIICNDKLEILNINAMYPGSTNDAFIWRGSQIKHLLEEEYNRGGRNNWLLGDSGYPLEPWLLTPFENPNPDSPEGRYNHSHKITRSIIERCNGRLKLVFRCTLGERKLRYNPIKVGTIINACAVLHNISLRAAVQYEINFQDNILNMDIINFQGNNQVPGLPVLEEARQVRQQLLNRYFQR</sequence>
<evidence type="ECO:0000313" key="9">
    <source>
        <dbReference type="Proteomes" id="UP000504635"/>
    </source>
</evidence>
<dbReference type="GO" id="GO:0016787">
    <property type="term" value="F:hydrolase activity"/>
    <property type="evidence" value="ECO:0007669"/>
    <property type="project" value="UniProtKB-KW"/>
</dbReference>
<name>A0A6J2XCN6_SITOR</name>
<keyword evidence="6" id="KW-0378">Hydrolase</keyword>
<keyword evidence="9" id="KW-1185">Reference proteome</keyword>
<evidence type="ECO:0000313" key="12">
    <source>
        <dbReference type="RefSeq" id="XP_030757817.1"/>
    </source>
</evidence>
<dbReference type="RefSeq" id="XP_030765628.1">
    <property type="nucleotide sequence ID" value="XM_030909768.1"/>
</dbReference>
<evidence type="ECO:0000313" key="10">
    <source>
        <dbReference type="RefSeq" id="XP_030748911.1"/>
    </source>
</evidence>
<comment type="subcellular location">
    <subcellularLocation>
        <location evidence="2">Nucleus</location>
    </subcellularLocation>
</comment>
<evidence type="ECO:0000256" key="2">
    <source>
        <dbReference type="ARBA" id="ARBA00004123"/>
    </source>
</evidence>
<dbReference type="RefSeq" id="XP_030748911.1">
    <property type="nucleotide sequence ID" value="XM_030893051.1"/>
</dbReference>
<dbReference type="GO" id="GO:0046872">
    <property type="term" value="F:metal ion binding"/>
    <property type="evidence" value="ECO:0007669"/>
    <property type="project" value="UniProtKB-KW"/>
</dbReference>
<evidence type="ECO:0000313" key="13">
    <source>
        <dbReference type="RefSeq" id="XP_030765628.1"/>
    </source>
</evidence>
<dbReference type="GO" id="GO:0005634">
    <property type="term" value="C:nucleus"/>
    <property type="evidence" value="ECO:0007669"/>
    <property type="project" value="UniProtKB-SubCell"/>
</dbReference>
<evidence type="ECO:0000256" key="7">
    <source>
        <dbReference type="ARBA" id="ARBA00023242"/>
    </source>
</evidence>
<dbReference type="KEGG" id="soy:115876998"/>
<dbReference type="GeneID" id="115876998"/>
<keyword evidence="7" id="KW-0539">Nucleus</keyword>
<dbReference type="KEGG" id="soy:115883603"/>
<dbReference type="Pfam" id="PF13359">
    <property type="entry name" value="DDE_Tnp_4"/>
    <property type="match status" value="1"/>
</dbReference>
<evidence type="ECO:0000256" key="3">
    <source>
        <dbReference type="ARBA" id="ARBA00006958"/>
    </source>
</evidence>
<evidence type="ECO:0000259" key="8">
    <source>
        <dbReference type="Pfam" id="PF13359"/>
    </source>
</evidence>
<dbReference type="RefSeq" id="XP_030757817.1">
    <property type="nucleotide sequence ID" value="XM_030901957.1"/>
</dbReference>
<dbReference type="OrthoDB" id="6660466at2759"/>
<dbReference type="GO" id="GO:0004518">
    <property type="term" value="F:nuclease activity"/>
    <property type="evidence" value="ECO:0007669"/>
    <property type="project" value="UniProtKB-KW"/>
</dbReference>
<dbReference type="KEGG" id="soy:115883500"/>
<gene>
    <name evidence="10" type="primary">LOC115876998</name>
    <name evidence="11" type="synonym">LOC115883500</name>
    <name evidence="12" type="synonym">LOC115883603</name>
    <name evidence="13" type="synonym">LOC115889706</name>
</gene>
<dbReference type="PANTHER" id="PTHR22930:SF289">
    <property type="entry name" value="DDE TNP4 DOMAIN-CONTAINING PROTEIN-RELATED"/>
    <property type="match status" value="1"/>
</dbReference>
<proteinExistence type="inferred from homology"/>
<evidence type="ECO:0000256" key="6">
    <source>
        <dbReference type="ARBA" id="ARBA00022801"/>
    </source>
</evidence>
<keyword evidence="4" id="KW-0540">Nuclease</keyword>
<comment type="similarity">
    <text evidence="3">Belongs to the HARBI1 family.</text>
</comment>
<dbReference type="Proteomes" id="UP000504635">
    <property type="component" value="Unplaced"/>
</dbReference>
<evidence type="ECO:0000313" key="11">
    <source>
        <dbReference type="RefSeq" id="XP_030757729.1"/>
    </source>
</evidence>
<dbReference type="PANTHER" id="PTHR22930">
    <property type="match status" value="1"/>
</dbReference>
<evidence type="ECO:0000256" key="5">
    <source>
        <dbReference type="ARBA" id="ARBA00022723"/>
    </source>
</evidence>
<comment type="cofactor">
    <cofactor evidence="1">
        <name>a divalent metal cation</name>
        <dbReference type="ChEBI" id="CHEBI:60240"/>
    </cofactor>
</comment>
<evidence type="ECO:0000256" key="4">
    <source>
        <dbReference type="ARBA" id="ARBA00022722"/>
    </source>
</evidence>